<dbReference type="PROSITE" id="PS50850">
    <property type="entry name" value="MFS"/>
    <property type="match status" value="1"/>
</dbReference>
<dbReference type="FunFam" id="1.20.1250.20:FF:000447">
    <property type="entry name" value="MFS multidrug transporter, putative"/>
    <property type="match status" value="1"/>
</dbReference>
<accession>A0A9W4ILW1</accession>
<evidence type="ECO:0000256" key="3">
    <source>
        <dbReference type="ARBA" id="ARBA00022989"/>
    </source>
</evidence>
<dbReference type="GO" id="GO:0016020">
    <property type="term" value="C:membrane"/>
    <property type="evidence" value="ECO:0007669"/>
    <property type="project" value="UniProtKB-SubCell"/>
</dbReference>
<dbReference type="PANTHER" id="PTHR42718:SF36">
    <property type="entry name" value="MULTIDRUG TRANSPORTER, PUTATIVE (AFU_ORTHOLOGUE AFUA_4G13820)-RELATED"/>
    <property type="match status" value="1"/>
</dbReference>
<feature type="transmembrane region" description="Helical" evidence="5">
    <location>
        <begin position="453"/>
        <end position="472"/>
    </location>
</feature>
<keyword evidence="2 5" id="KW-0812">Transmembrane</keyword>
<dbReference type="EMBL" id="CAJVPA010000099">
    <property type="protein sequence ID" value="CAG8323526.1"/>
    <property type="molecule type" value="Genomic_DNA"/>
</dbReference>
<dbReference type="SUPFAM" id="SSF103473">
    <property type="entry name" value="MFS general substrate transporter"/>
    <property type="match status" value="1"/>
</dbReference>
<feature type="transmembrane region" description="Helical" evidence="5">
    <location>
        <begin position="327"/>
        <end position="350"/>
    </location>
</feature>
<proteinExistence type="predicted"/>
<organism evidence="7 8">
    <name type="scientific">Penicillium salamii</name>
    <dbReference type="NCBI Taxonomy" id="1612424"/>
    <lineage>
        <taxon>Eukaryota</taxon>
        <taxon>Fungi</taxon>
        <taxon>Dikarya</taxon>
        <taxon>Ascomycota</taxon>
        <taxon>Pezizomycotina</taxon>
        <taxon>Eurotiomycetes</taxon>
        <taxon>Eurotiomycetidae</taxon>
        <taxon>Eurotiales</taxon>
        <taxon>Aspergillaceae</taxon>
        <taxon>Penicillium</taxon>
    </lineage>
</organism>
<keyword evidence="3 5" id="KW-1133">Transmembrane helix</keyword>
<dbReference type="PANTHER" id="PTHR42718">
    <property type="entry name" value="MAJOR FACILITATOR SUPERFAMILY MULTIDRUG TRANSPORTER MFSC"/>
    <property type="match status" value="1"/>
</dbReference>
<gene>
    <name evidence="7" type="ORF">PSALAMII_LOCUS2465</name>
</gene>
<dbReference type="OrthoDB" id="5086884at2759"/>
<feature type="transmembrane region" description="Helical" evidence="5">
    <location>
        <begin position="127"/>
        <end position="146"/>
    </location>
</feature>
<keyword evidence="4 5" id="KW-0472">Membrane</keyword>
<feature type="transmembrane region" description="Helical" evidence="5">
    <location>
        <begin position="362"/>
        <end position="384"/>
    </location>
</feature>
<evidence type="ECO:0000256" key="5">
    <source>
        <dbReference type="SAM" id="Phobius"/>
    </source>
</evidence>
<feature type="transmembrane region" description="Helical" evidence="5">
    <location>
        <begin position="152"/>
        <end position="178"/>
    </location>
</feature>
<reference evidence="7" key="1">
    <citation type="submission" date="2021-07" db="EMBL/GenBank/DDBJ databases">
        <authorList>
            <person name="Branca A.L. A."/>
        </authorList>
    </citation>
    <scope>NUCLEOTIDE SEQUENCE</scope>
</reference>
<evidence type="ECO:0000313" key="7">
    <source>
        <dbReference type="EMBL" id="CAG8323526.1"/>
    </source>
</evidence>
<comment type="subcellular location">
    <subcellularLocation>
        <location evidence="1">Membrane</location>
        <topology evidence="1">Multi-pass membrane protein</topology>
    </subcellularLocation>
</comment>
<feature type="transmembrane region" description="Helical" evidence="5">
    <location>
        <begin position="287"/>
        <end position="306"/>
    </location>
</feature>
<dbReference type="Proteomes" id="UP001152646">
    <property type="component" value="Unassembled WGS sequence"/>
</dbReference>
<feature type="transmembrane region" description="Helical" evidence="5">
    <location>
        <begin position="492"/>
        <end position="511"/>
    </location>
</feature>
<comment type="caution">
    <text evidence="7">The sequence shown here is derived from an EMBL/GenBank/DDBJ whole genome shotgun (WGS) entry which is preliminary data.</text>
</comment>
<evidence type="ECO:0000256" key="2">
    <source>
        <dbReference type="ARBA" id="ARBA00022692"/>
    </source>
</evidence>
<dbReference type="AlphaFoldDB" id="A0A9W4ILW1"/>
<feature type="transmembrane region" description="Helical" evidence="5">
    <location>
        <begin position="190"/>
        <end position="209"/>
    </location>
</feature>
<feature type="transmembrane region" description="Helical" evidence="5">
    <location>
        <begin position="257"/>
        <end position="275"/>
    </location>
</feature>
<feature type="domain" description="Major facilitator superfamily (MFS) profile" evidence="6">
    <location>
        <begin position="66"/>
        <end position="515"/>
    </location>
</feature>
<evidence type="ECO:0000259" key="6">
    <source>
        <dbReference type="PROSITE" id="PS50850"/>
    </source>
</evidence>
<name>A0A9W4ILW1_9EURO</name>
<dbReference type="Gene3D" id="1.20.1720.10">
    <property type="entry name" value="Multidrug resistance protein D"/>
    <property type="match status" value="1"/>
</dbReference>
<feature type="transmembrane region" description="Helical" evidence="5">
    <location>
        <begin position="391"/>
        <end position="410"/>
    </location>
</feature>
<evidence type="ECO:0000256" key="4">
    <source>
        <dbReference type="ARBA" id="ARBA00023136"/>
    </source>
</evidence>
<feature type="transmembrane region" description="Helical" evidence="5">
    <location>
        <begin position="416"/>
        <end position="441"/>
    </location>
</feature>
<dbReference type="GO" id="GO:0022857">
    <property type="term" value="F:transmembrane transporter activity"/>
    <property type="evidence" value="ECO:0007669"/>
    <property type="project" value="InterPro"/>
</dbReference>
<dbReference type="InterPro" id="IPR036259">
    <property type="entry name" value="MFS_trans_sf"/>
</dbReference>
<dbReference type="Gene3D" id="1.20.1250.20">
    <property type="entry name" value="MFS general substrate transporter like domains"/>
    <property type="match status" value="1"/>
</dbReference>
<feature type="transmembrane region" description="Helical" evidence="5">
    <location>
        <begin position="221"/>
        <end position="241"/>
    </location>
</feature>
<evidence type="ECO:0000256" key="1">
    <source>
        <dbReference type="ARBA" id="ARBA00004141"/>
    </source>
</evidence>
<dbReference type="InterPro" id="IPR011701">
    <property type="entry name" value="MFS"/>
</dbReference>
<dbReference type="InterPro" id="IPR020846">
    <property type="entry name" value="MFS_dom"/>
</dbReference>
<evidence type="ECO:0000313" key="8">
    <source>
        <dbReference type="Proteomes" id="UP001152646"/>
    </source>
</evidence>
<dbReference type="Pfam" id="PF07690">
    <property type="entry name" value="MFS_1"/>
    <property type="match status" value="1"/>
</dbReference>
<sequence>MGALEKDGALPHDPEQARIDHELADLERLGRERPKCFRGAWSEISFCLSIFMSQILAVSYHPLEWVDLVADSLTFLQEYYISGSNVLLPTLVKELDLPEASAIWPSTALSLVVTSTLLIFGRLTDMFGGYAIYNAGAIWLTISSILCGVSQTWLMLVICRALQGFALAAFLPSGIMILGSTYRPGPRKNIVFSIYGACAALGFFVGIFFSGLAGEYLTWRWYFFFGAIFSAITAALALFSIPRDYAEKRNSGVKMDWPGACLSVPAAVLIVFAIADSAHAPQGWKTPYIPLFLVLGLIILGVMVYVEGWVVTNPLLPGDIFKVRYMLPLVVSLLLLYGTLGIFLLYAVLYMSDIMGASPMQIVAWTAPMGVGGLILSVGGGMIFHKVPGTILMLISCLGYVGSGLLFAVIPVGGNYWAYVFPSMICGTIGIDISFNLANVFITTNLPKARQGLAGALINCTLHMGIAVMLGFADIVQTQTVDLGTRRSYKAVFWYETGLAILGLIIVALFVRIREAKSELTLDEREVMAATANNERSGEV</sequence>
<protein>
    <recommendedName>
        <fullName evidence="6">Major facilitator superfamily (MFS) profile domain-containing protein</fullName>
    </recommendedName>
</protein>
<feature type="transmembrane region" description="Helical" evidence="5">
    <location>
        <begin position="102"/>
        <end position="120"/>
    </location>
</feature>